<comment type="catalytic activity">
    <reaction evidence="12">
        <text>tRNA(Cys) + L-cysteine + ATP = L-cysteinyl-tRNA(Cys) + AMP + diphosphate</text>
        <dbReference type="Rhea" id="RHEA:17773"/>
        <dbReference type="Rhea" id="RHEA-COMP:9661"/>
        <dbReference type="Rhea" id="RHEA-COMP:9679"/>
        <dbReference type="ChEBI" id="CHEBI:30616"/>
        <dbReference type="ChEBI" id="CHEBI:33019"/>
        <dbReference type="ChEBI" id="CHEBI:35235"/>
        <dbReference type="ChEBI" id="CHEBI:78442"/>
        <dbReference type="ChEBI" id="CHEBI:78517"/>
        <dbReference type="ChEBI" id="CHEBI:456215"/>
        <dbReference type="EC" id="6.1.1.16"/>
    </reaction>
</comment>
<organism evidence="15 16">
    <name type="scientific">Candidatus Beckwithbacteria bacterium GW2011_GWA2_43_10</name>
    <dbReference type="NCBI Taxonomy" id="1618369"/>
    <lineage>
        <taxon>Bacteria</taxon>
        <taxon>Candidatus Beckwithiibacteriota</taxon>
    </lineage>
</organism>
<dbReference type="PATRIC" id="fig|1618369.3.peg.476"/>
<reference evidence="15 16" key="1">
    <citation type="journal article" date="2015" name="Nature">
        <title>rRNA introns, odd ribosomes, and small enigmatic genomes across a large radiation of phyla.</title>
        <authorList>
            <person name="Brown C.T."/>
            <person name="Hug L.A."/>
            <person name="Thomas B.C."/>
            <person name="Sharon I."/>
            <person name="Castelle C.J."/>
            <person name="Singh A."/>
            <person name="Wilkins M.J."/>
            <person name="Williams K.H."/>
            <person name="Banfield J.F."/>
        </authorList>
    </citation>
    <scope>NUCLEOTIDE SEQUENCE [LARGE SCALE GENOMIC DNA]</scope>
</reference>
<dbReference type="GO" id="GO:0006423">
    <property type="term" value="P:cysteinyl-tRNA aminoacylation"/>
    <property type="evidence" value="ECO:0007669"/>
    <property type="project" value="UniProtKB-UniRule"/>
</dbReference>
<evidence type="ECO:0000256" key="1">
    <source>
        <dbReference type="ARBA" id="ARBA00004496"/>
    </source>
</evidence>
<evidence type="ECO:0000256" key="10">
    <source>
        <dbReference type="ARBA" id="ARBA00022917"/>
    </source>
</evidence>
<feature type="domain" description="tRNA synthetases class I catalytic" evidence="13">
    <location>
        <begin position="14"/>
        <end position="334"/>
    </location>
</feature>
<protein>
    <recommendedName>
        <fullName evidence="12">Cysteine--tRNA ligase</fullName>
        <ecNumber evidence="12">6.1.1.16</ecNumber>
    </recommendedName>
    <alternativeName>
        <fullName evidence="12">Cysteinyl-tRNA synthetase</fullName>
        <shortName evidence="12">CysRS</shortName>
    </alternativeName>
</protein>
<dbReference type="InterPro" id="IPR032678">
    <property type="entry name" value="tRNA-synt_1_cat_dom"/>
</dbReference>
<feature type="binding site" evidence="12">
    <location>
        <position position="228"/>
    </location>
    <ligand>
        <name>Zn(2+)</name>
        <dbReference type="ChEBI" id="CHEBI:29105"/>
    </ligand>
</feature>
<dbReference type="GO" id="GO:0005829">
    <property type="term" value="C:cytosol"/>
    <property type="evidence" value="ECO:0007669"/>
    <property type="project" value="TreeGrafter"/>
</dbReference>
<comment type="caution">
    <text evidence="12">Lacks conserved residue(s) required for the propagation of feature annotation.</text>
</comment>
<evidence type="ECO:0000259" key="14">
    <source>
        <dbReference type="Pfam" id="PF09190"/>
    </source>
</evidence>
<dbReference type="SUPFAM" id="SSF52374">
    <property type="entry name" value="Nucleotidylyl transferase"/>
    <property type="match status" value="1"/>
</dbReference>
<accession>A0A0G1E8T6</accession>
<keyword evidence="4 12" id="KW-0963">Cytoplasm</keyword>
<evidence type="ECO:0000256" key="5">
    <source>
        <dbReference type="ARBA" id="ARBA00022598"/>
    </source>
</evidence>
<dbReference type="SUPFAM" id="SSF47323">
    <property type="entry name" value="Anticodon-binding domain of a subclass of class I aminoacyl-tRNA synthetases"/>
    <property type="match status" value="1"/>
</dbReference>
<evidence type="ECO:0000256" key="11">
    <source>
        <dbReference type="ARBA" id="ARBA00023146"/>
    </source>
</evidence>
<dbReference type="Pfam" id="PF01406">
    <property type="entry name" value="tRNA-synt_1e"/>
    <property type="match status" value="1"/>
</dbReference>
<dbReference type="InterPro" id="IPR015273">
    <property type="entry name" value="Cys-tRNA-synt_Ia_DALR"/>
</dbReference>
<feature type="short sequence motif" description="'KMSKS' region" evidence="12">
    <location>
        <begin position="286"/>
        <end position="290"/>
    </location>
</feature>
<evidence type="ECO:0000313" key="16">
    <source>
        <dbReference type="Proteomes" id="UP000034213"/>
    </source>
</evidence>
<keyword evidence="6 12" id="KW-0479">Metal-binding</keyword>
<dbReference type="STRING" id="1618369.UV54_C0034G0007"/>
<dbReference type="NCBIfam" id="TIGR00435">
    <property type="entry name" value="cysS"/>
    <property type="match status" value="1"/>
</dbReference>
<feature type="binding site" evidence="12">
    <location>
        <position position="27"/>
    </location>
    <ligand>
        <name>Zn(2+)</name>
        <dbReference type="ChEBI" id="CHEBI:29105"/>
    </ligand>
</feature>
<proteinExistence type="inferred from homology"/>
<dbReference type="InterPro" id="IPR024909">
    <property type="entry name" value="Cys-tRNA/MSH_ligase"/>
</dbReference>
<dbReference type="GO" id="GO:0005524">
    <property type="term" value="F:ATP binding"/>
    <property type="evidence" value="ECO:0007669"/>
    <property type="project" value="UniProtKB-UniRule"/>
</dbReference>
<dbReference type="PANTHER" id="PTHR10890">
    <property type="entry name" value="CYSTEINYL-TRNA SYNTHETASE"/>
    <property type="match status" value="1"/>
</dbReference>
<evidence type="ECO:0000256" key="12">
    <source>
        <dbReference type="HAMAP-Rule" id="MF_00041"/>
    </source>
</evidence>
<evidence type="ECO:0000313" key="15">
    <source>
        <dbReference type="EMBL" id="KKS79456.1"/>
    </source>
</evidence>
<dbReference type="GO" id="GO:0004817">
    <property type="term" value="F:cysteine-tRNA ligase activity"/>
    <property type="evidence" value="ECO:0007669"/>
    <property type="project" value="UniProtKB-UniRule"/>
</dbReference>
<keyword evidence="8 12" id="KW-0862">Zinc</keyword>
<gene>
    <name evidence="12" type="primary">cysS</name>
    <name evidence="15" type="ORF">UV54_C0034G0007</name>
</gene>
<dbReference type="AlphaFoldDB" id="A0A0G1E8T6"/>
<comment type="caution">
    <text evidence="15">The sequence shown here is derived from an EMBL/GenBank/DDBJ whole genome shotgun (WGS) entry which is preliminary data.</text>
</comment>
<dbReference type="EMBL" id="LCEW01000034">
    <property type="protein sequence ID" value="KKS79456.1"/>
    <property type="molecule type" value="Genomic_DNA"/>
</dbReference>
<sequence length="458" mass="52826">MRLYNSLSRKVEEFKPINPPKVGIYTCGPTVYDYMTIGNWRTYVLGDLLVRVLKYSGLQVDYMMNITDVGHLTGDNLGDADFGEDRMEKAAKRETKTAWDIAKFYTQDFIDGYRQLNLSWPKNKQFCKATEHIQEQIELVLKIQSKGFTYRTDDGIYFDTTAFEAAGNKYGELSNLDQIKAGVRVKINTKKKDRRDFALWKFSKKDEKRQMEWPSPWGVGFPGWHIECSAMSMKYLGEQFDIHVGGEDLRSTHHPNEIAQSEAATGKKPFVKYWLHGAFLQVDGGRMGKSLGNAYTLKDLQAKGFSAMELRYFYLTGHYRKQLNFTWEALKASQEAYRKLKALAAGWQGEKSSKVTNLVFKFREAVENDLNMPQALAVVWEMAKSNISSMDKRKLISDWEQILGLDLLTPVQSIKVPEEIKKLIKNRETLRKQRKWAEADELRRKIMTAGFTIVDKTI</sequence>
<dbReference type="Gene3D" id="1.20.120.640">
    <property type="entry name" value="Anticodon-binding domain of a subclass of class I aminoacyl-tRNA synthetases"/>
    <property type="match status" value="1"/>
</dbReference>
<dbReference type="PRINTS" id="PR00983">
    <property type="entry name" value="TRNASYNTHCYS"/>
</dbReference>
<evidence type="ECO:0000256" key="6">
    <source>
        <dbReference type="ARBA" id="ARBA00022723"/>
    </source>
</evidence>
<feature type="binding site" evidence="12">
    <location>
        <position position="257"/>
    </location>
    <ligand>
        <name>Zn(2+)</name>
        <dbReference type="ChEBI" id="CHEBI:29105"/>
    </ligand>
</feature>
<keyword evidence="11 12" id="KW-0030">Aminoacyl-tRNA synthetase</keyword>
<dbReference type="EC" id="6.1.1.16" evidence="12"/>
<dbReference type="Pfam" id="PF09190">
    <property type="entry name" value="DALR_2"/>
    <property type="match status" value="1"/>
</dbReference>
<dbReference type="HAMAP" id="MF_00041">
    <property type="entry name" value="Cys_tRNA_synth"/>
    <property type="match status" value="1"/>
</dbReference>
<evidence type="ECO:0000256" key="7">
    <source>
        <dbReference type="ARBA" id="ARBA00022741"/>
    </source>
</evidence>
<keyword evidence="9 12" id="KW-0067">ATP-binding</keyword>
<dbReference type="InterPro" id="IPR015803">
    <property type="entry name" value="Cys-tRNA-ligase"/>
</dbReference>
<dbReference type="GO" id="GO:0008270">
    <property type="term" value="F:zinc ion binding"/>
    <property type="evidence" value="ECO:0007669"/>
    <property type="project" value="UniProtKB-UniRule"/>
</dbReference>
<name>A0A0G1E8T6_9BACT</name>
<evidence type="ECO:0000256" key="9">
    <source>
        <dbReference type="ARBA" id="ARBA00022840"/>
    </source>
</evidence>
<feature type="binding site" evidence="12">
    <location>
        <position position="289"/>
    </location>
    <ligand>
        <name>ATP</name>
        <dbReference type="ChEBI" id="CHEBI:30616"/>
    </ligand>
</feature>
<comment type="similarity">
    <text evidence="2 12">Belongs to the class-I aminoacyl-tRNA synthetase family.</text>
</comment>
<dbReference type="InterPro" id="IPR009080">
    <property type="entry name" value="tRNAsynth_Ia_anticodon-bd"/>
</dbReference>
<dbReference type="CDD" id="cd00672">
    <property type="entry name" value="CysRS_core"/>
    <property type="match status" value="1"/>
</dbReference>
<comment type="cofactor">
    <cofactor evidence="12">
        <name>Zn(2+)</name>
        <dbReference type="ChEBI" id="CHEBI:29105"/>
    </cofactor>
    <text evidence="12">Binds 1 zinc ion per subunit.</text>
</comment>
<feature type="domain" description="Cysteinyl-tRNA synthetase class Ia DALR" evidence="14">
    <location>
        <begin position="361"/>
        <end position="384"/>
    </location>
</feature>
<comment type="subunit">
    <text evidence="3 12">Monomer.</text>
</comment>
<dbReference type="InterPro" id="IPR014729">
    <property type="entry name" value="Rossmann-like_a/b/a_fold"/>
</dbReference>
<evidence type="ECO:0000256" key="2">
    <source>
        <dbReference type="ARBA" id="ARBA00005594"/>
    </source>
</evidence>
<dbReference type="Proteomes" id="UP000034213">
    <property type="component" value="Unassembled WGS sequence"/>
</dbReference>
<comment type="subcellular location">
    <subcellularLocation>
        <location evidence="1 12">Cytoplasm</location>
    </subcellularLocation>
</comment>
<keyword evidence="5 12" id="KW-0436">Ligase</keyword>
<dbReference type="Gene3D" id="3.40.50.620">
    <property type="entry name" value="HUPs"/>
    <property type="match status" value="1"/>
</dbReference>
<evidence type="ECO:0000256" key="4">
    <source>
        <dbReference type="ARBA" id="ARBA00022490"/>
    </source>
</evidence>
<keyword evidence="7 12" id="KW-0547">Nucleotide-binding</keyword>
<keyword evidence="10 12" id="KW-0648">Protein biosynthesis</keyword>
<evidence type="ECO:0000256" key="8">
    <source>
        <dbReference type="ARBA" id="ARBA00022833"/>
    </source>
</evidence>
<evidence type="ECO:0000259" key="13">
    <source>
        <dbReference type="Pfam" id="PF01406"/>
    </source>
</evidence>
<feature type="binding site" evidence="12">
    <location>
        <position position="253"/>
    </location>
    <ligand>
        <name>Zn(2+)</name>
        <dbReference type="ChEBI" id="CHEBI:29105"/>
    </ligand>
</feature>
<evidence type="ECO:0000256" key="3">
    <source>
        <dbReference type="ARBA" id="ARBA00011245"/>
    </source>
</evidence>
<dbReference type="PANTHER" id="PTHR10890:SF3">
    <property type="entry name" value="CYSTEINE--TRNA LIGASE, CYTOPLASMIC"/>
    <property type="match status" value="1"/>
</dbReference>